<dbReference type="Gene3D" id="3.30.70.1230">
    <property type="entry name" value="Nucleotide cyclase"/>
    <property type="match status" value="1"/>
</dbReference>
<dbReference type="InterPro" id="IPR050697">
    <property type="entry name" value="Adenylyl/Guanylyl_Cyclase_3/4"/>
</dbReference>
<dbReference type="AlphaFoldDB" id="A0A383CCA7"/>
<dbReference type="CDD" id="cd07302">
    <property type="entry name" value="CHD"/>
    <property type="match status" value="1"/>
</dbReference>
<proteinExistence type="predicted"/>
<dbReference type="SUPFAM" id="SSF55073">
    <property type="entry name" value="Nucleotide cyclase"/>
    <property type="match status" value="1"/>
</dbReference>
<organism evidence="2">
    <name type="scientific">marine metagenome</name>
    <dbReference type="NCBI Taxonomy" id="408172"/>
    <lineage>
        <taxon>unclassified sequences</taxon>
        <taxon>metagenomes</taxon>
        <taxon>ecological metagenomes</taxon>
    </lineage>
</organism>
<dbReference type="EMBL" id="UINC01207559">
    <property type="protein sequence ID" value="SVE29689.1"/>
    <property type="molecule type" value="Genomic_DNA"/>
</dbReference>
<dbReference type="InterPro" id="IPR029787">
    <property type="entry name" value="Nucleotide_cyclase"/>
</dbReference>
<sequence>KFVELEKYLSEDENFAVQILGDHDKILSSEVDRYGGRIIKHIDETAFAEFTSSTDAINCSISIHNKLIGLNSKNSEAYQINVKIGIHMGEVYEKDGDLFGDGVNLAARIQPIAQKDGTVCTQSVYNAIRSDNNIFLRDMGRISLKNIQDPERVFKIYQDENEYNKESSLELTEKLIEGGVDLFDRKSDKDSVTPIAVSYIKNLGTADDDFFCYGITEDLILDISKAKRMRIPKINEVISFK</sequence>
<feature type="non-terminal residue" evidence="2">
    <location>
        <position position="241"/>
    </location>
</feature>
<feature type="non-terminal residue" evidence="2">
    <location>
        <position position="1"/>
    </location>
</feature>
<dbReference type="GO" id="GO:0035556">
    <property type="term" value="P:intracellular signal transduction"/>
    <property type="evidence" value="ECO:0007669"/>
    <property type="project" value="InterPro"/>
</dbReference>
<gene>
    <name evidence="2" type="ORF">METZ01_LOCUS482543</name>
</gene>
<evidence type="ECO:0000259" key="1">
    <source>
        <dbReference type="PROSITE" id="PS50125"/>
    </source>
</evidence>
<dbReference type="PROSITE" id="PS50125">
    <property type="entry name" value="GUANYLATE_CYCLASE_2"/>
    <property type="match status" value="1"/>
</dbReference>
<dbReference type="GO" id="GO:0006171">
    <property type="term" value="P:cAMP biosynthetic process"/>
    <property type="evidence" value="ECO:0007669"/>
    <property type="project" value="TreeGrafter"/>
</dbReference>
<feature type="domain" description="Guanylate cyclase" evidence="1">
    <location>
        <begin position="1"/>
        <end position="110"/>
    </location>
</feature>
<protein>
    <recommendedName>
        <fullName evidence="1">Guanylate cyclase domain-containing protein</fullName>
    </recommendedName>
</protein>
<reference evidence="2" key="1">
    <citation type="submission" date="2018-05" db="EMBL/GenBank/DDBJ databases">
        <authorList>
            <person name="Lanie J.A."/>
            <person name="Ng W.-L."/>
            <person name="Kazmierczak K.M."/>
            <person name="Andrzejewski T.M."/>
            <person name="Davidsen T.M."/>
            <person name="Wayne K.J."/>
            <person name="Tettelin H."/>
            <person name="Glass J.I."/>
            <person name="Rusch D."/>
            <person name="Podicherti R."/>
            <person name="Tsui H.-C.T."/>
            <person name="Winkler M.E."/>
        </authorList>
    </citation>
    <scope>NUCLEOTIDE SEQUENCE</scope>
</reference>
<evidence type="ECO:0000313" key="2">
    <source>
        <dbReference type="EMBL" id="SVE29689.1"/>
    </source>
</evidence>
<dbReference type="PANTHER" id="PTHR43081:SF19">
    <property type="entry name" value="PH-SENSITIVE ADENYLATE CYCLASE RV1264"/>
    <property type="match status" value="1"/>
</dbReference>
<name>A0A383CCA7_9ZZZZ</name>
<dbReference type="InterPro" id="IPR001054">
    <property type="entry name" value="A/G_cyclase"/>
</dbReference>
<dbReference type="PANTHER" id="PTHR43081">
    <property type="entry name" value="ADENYLATE CYCLASE, TERMINAL-DIFFERENTIATION SPECIFIC-RELATED"/>
    <property type="match status" value="1"/>
</dbReference>
<dbReference type="Pfam" id="PF00211">
    <property type="entry name" value="Guanylate_cyc"/>
    <property type="match status" value="1"/>
</dbReference>
<accession>A0A383CCA7</accession>